<proteinExistence type="predicted"/>
<dbReference type="GO" id="GO:0016810">
    <property type="term" value="F:hydrolase activity, acting on carbon-nitrogen (but not peptide) bonds"/>
    <property type="evidence" value="ECO:0007669"/>
    <property type="project" value="InterPro"/>
</dbReference>
<dbReference type="Gene3D" id="2.30.40.10">
    <property type="entry name" value="Urease, subunit C, domain 1"/>
    <property type="match status" value="1"/>
</dbReference>
<dbReference type="OrthoDB" id="9802793at2"/>
<evidence type="ECO:0000313" key="2">
    <source>
        <dbReference type="EMBL" id="SHK55724.1"/>
    </source>
</evidence>
<dbReference type="InterPro" id="IPR051781">
    <property type="entry name" value="Metallo-dep_Hydrolase"/>
</dbReference>
<dbReference type="CDD" id="cd01309">
    <property type="entry name" value="Met_dep_hydrolase_C"/>
    <property type="match status" value="1"/>
</dbReference>
<dbReference type="InterPro" id="IPR006680">
    <property type="entry name" value="Amidohydro-rel"/>
</dbReference>
<dbReference type="Proteomes" id="UP000184386">
    <property type="component" value="Unassembled WGS sequence"/>
</dbReference>
<sequence>MESILIKGGLIHDAVNEVPYIADILCINGKITKIQPDIPKEDGMNVIDAIDLWVYPGLVDAHSHIGLDGYGIGFEGKDYNEMNDILTPHLRAIDAINPMDPTLLQAVQGGVTSVATGPGSSNVLGGTFAAIKLSGSRIDNMVIREKIAMKCAFGENPKRVYKDKNNYSRMSTAAKLREILFQAKEYQAKLISAGEDDSKKPAFNMKLEALLPVLNREIPLKAHAHRADDIFTAIRIAKEFDLRLTIEHCTEGHLIVEELAKEGYPVAVGPSLGHATKFELRNKTFTTPGILAKAGLSVSIITDSPVIPEQYLSLCAGLAVKSGMDPFEALKAITINPAKHIGIEDRVGSLTVGKDADIVLTNGNILDSLTNVVKTIIDGRPVEADSSSHSSESCF</sequence>
<keyword evidence="3" id="KW-1185">Reference proteome</keyword>
<dbReference type="RefSeq" id="WP_073276906.1">
    <property type="nucleotide sequence ID" value="NZ_FRAC01000013.1"/>
</dbReference>
<reference evidence="2 3" key="1">
    <citation type="submission" date="2016-11" db="EMBL/GenBank/DDBJ databases">
        <authorList>
            <person name="Jaros S."/>
            <person name="Januszkiewicz K."/>
            <person name="Wedrychowicz H."/>
        </authorList>
    </citation>
    <scope>NUCLEOTIDE SEQUENCE [LARGE SCALE GENOMIC DNA]</scope>
    <source>
        <strain evidence="2 3">DSM 15929</strain>
    </source>
</reference>
<gene>
    <name evidence="2" type="ORF">SAMN02745136_02782</name>
</gene>
<organism evidence="2 3">
    <name type="scientific">Anaerocolumna jejuensis DSM 15929</name>
    <dbReference type="NCBI Taxonomy" id="1121322"/>
    <lineage>
        <taxon>Bacteria</taxon>
        <taxon>Bacillati</taxon>
        <taxon>Bacillota</taxon>
        <taxon>Clostridia</taxon>
        <taxon>Lachnospirales</taxon>
        <taxon>Lachnospiraceae</taxon>
        <taxon>Anaerocolumna</taxon>
    </lineage>
</organism>
<dbReference type="PANTHER" id="PTHR43135">
    <property type="entry name" value="ALPHA-D-RIBOSE 1-METHYLPHOSPHONATE 5-TRIPHOSPHATE DIPHOSPHATASE"/>
    <property type="match status" value="1"/>
</dbReference>
<dbReference type="SUPFAM" id="SSF51556">
    <property type="entry name" value="Metallo-dependent hydrolases"/>
    <property type="match status" value="1"/>
</dbReference>
<evidence type="ECO:0000259" key="1">
    <source>
        <dbReference type="Pfam" id="PF01979"/>
    </source>
</evidence>
<feature type="domain" description="Amidohydrolase-related" evidence="1">
    <location>
        <begin position="54"/>
        <end position="382"/>
    </location>
</feature>
<dbReference type="EMBL" id="FRAC01000013">
    <property type="protein sequence ID" value="SHK55724.1"/>
    <property type="molecule type" value="Genomic_DNA"/>
</dbReference>
<dbReference type="Gene3D" id="3.20.20.140">
    <property type="entry name" value="Metal-dependent hydrolases"/>
    <property type="match status" value="1"/>
</dbReference>
<dbReference type="InterPro" id="IPR032466">
    <property type="entry name" value="Metal_Hydrolase"/>
</dbReference>
<dbReference type="InterPro" id="IPR011059">
    <property type="entry name" value="Metal-dep_hydrolase_composite"/>
</dbReference>
<dbReference type="SUPFAM" id="SSF51338">
    <property type="entry name" value="Composite domain of metallo-dependent hydrolases"/>
    <property type="match status" value="1"/>
</dbReference>
<dbReference type="Pfam" id="PF01979">
    <property type="entry name" value="Amidohydro_1"/>
    <property type="match status" value="1"/>
</dbReference>
<dbReference type="PANTHER" id="PTHR43135:SF3">
    <property type="entry name" value="ALPHA-D-RIBOSE 1-METHYLPHOSPHONATE 5-TRIPHOSPHATE DIPHOSPHATASE"/>
    <property type="match status" value="1"/>
</dbReference>
<protein>
    <submittedName>
        <fullName evidence="2">Imidazolonepropionase</fullName>
    </submittedName>
</protein>
<dbReference type="AlphaFoldDB" id="A0A1M6TFS2"/>
<dbReference type="STRING" id="1121322.SAMN02745136_02782"/>
<name>A0A1M6TFS2_9FIRM</name>
<accession>A0A1M6TFS2</accession>
<evidence type="ECO:0000313" key="3">
    <source>
        <dbReference type="Proteomes" id="UP000184386"/>
    </source>
</evidence>